<name>A0ABV1GAV4_9FIRM</name>
<evidence type="ECO:0000256" key="1">
    <source>
        <dbReference type="SAM" id="MobiDB-lite"/>
    </source>
</evidence>
<dbReference type="Proteomes" id="UP001477672">
    <property type="component" value="Unassembled WGS sequence"/>
</dbReference>
<dbReference type="RefSeq" id="WP_349214013.1">
    <property type="nucleotide sequence ID" value="NZ_JBBMFA010000015.1"/>
</dbReference>
<comment type="caution">
    <text evidence="2">The sequence shown here is derived from an EMBL/GenBank/DDBJ whole genome shotgun (WGS) entry which is preliminary data.</text>
</comment>
<feature type="compositionally biased region" description="Acidic residues" evidence="1">
    <location>
        <begin position="187"/>
        <end position="199"/>
    </location>
</feature>
<protein>
    <recommendedName>
        <fullName evidence="4">YtxH domain-containing protein</fullName>
    </recommendedName>
</protein>
<feature type="region of interest" description="Disordered" evidence="1">
    <location>
        <begin position="32"/>
        <end position="73"/>
    </location>
</feature>
<organism evidence="2 3">
    <name type="scientific">Ruthenibacterium intestinale</name>
    <dbReference type="NCBI Taxonomy" id="3133163"/>
    <lineage>
        <taxon>Bacteria</taxon>
        <taxon>Bacillati</taxon>
        <taxon>Bacillota</taxon>
        <taxon>Clostridia</taxon>
        <taxon>Eubacteriales</taxon>
        <taxon>Oscillospiraceae</taxon>
        <taxon>Ruthenibacterium</taxon>
    </lineage>
</organism>
<reference evidence="2 3" key="1">
    <citation type="submission" date="2024-03" db="EMBL/GenBank/DDBJ databases">
        <title>Human intestinal bacterial collection.</title>
        <authorList>
            <person name="Pauvert C."/>
            <person name="Hitch T.C.A."/>
            <person name="Clavel T."/>
        </authorList>
    </citation>
    <scope>NUCLEOTIDE SEQUENCE [LARGE SCALE GENOMIC DNA]</scope>
    <source>
        <strain evidence="2 3">CLA-JM-H11</strain>
    </source>
</reference>
<keyword evidence="3" id="KW-1185">Reference proteome</keyword>
<feature type="compositionally biased region" description="Acidic residues" evidence="1">
    <location>
        <begin position="211"/>
        <end position="220"/>
    </location>
</feature>
<evidence type="ECO:0000313" key="3">
    <source>
        <dbReference type="Proteomes" id="UP001477672"/>
    </source>
</evidence>
<gene>
    <name evidence="2" type="ORF">WMO24_00255</name>
</gene>
<accession>A0ABV1GAV4</accession>
<feature type="region of interest" description="Disordered" evidence="1">
    <location>
        <begin position="172"/>
        <end position="220"/>
    </location>
</feature>
<evidence type="ECO:0008006" key="4">
    <source>
        <dbReference type="Google" id="ProtNLM"/>
    </source>
</evidence>
<proteinExistence type="predicted"/>
<feature type="compositionally biased region" description="Acidic residues" evidence="1">
    <location>
        <begin position="35"/>
        <end position="49"/>
    </location>
</feature>
<sequence>MSFLSKAIGIGVAAAAAAVAVKVAKKYEENKELDALQEEQEIPETDSSLDAEPQPYYEEQAEPAEVMEEKTTRSAVTEIVENVQRAATDVWSDTRGKVKEAAGKMGVDADEVGSALGEAGRALVGAGKAVADAGVAVAAKVAEKAPDVVEKVKGQAGELVSQIKDTVYAVAADEEDEPEMGLTPEDFVYEAPDEPEEPEFPAGEEPREPLPEEEEKDPLT</sequence>
<evidence type="ECO:0000313" key="2">
    <source>
        <dbReference type="EMBL" id="MEQ2518881.1"/>
    </source>
</evidence>
<dbReference type="EMBL" id="JBBMFA010000015">
    <property type="protein sequence ID" value="MEQ2518881.1"/>
    <property type="molecule type" value="Genomic_DNA"/>
</dbReference>